<accession>A0ABW3UPP4</accession>
<dbReference type="Proteomes" id="UP001597180">
    <property type="component" value="Unassembled WGS sequence"/>
</dbReference>
<reference evidence="2" key="1">
    <citation type="journal article" date="2019" name="Int. J. Syst. Evol. Microbiol.">
        <title>The Global Catalogue of Microorganisms (GCM) 10K type strain sequencing project: providing services to taxonomists for standard genome sequencing and annotation.</title>
        <authorList>
            <consortium name="The Broad Institute Genomics Platform"/>
            <consortium name="The Broad Institute Genome Sequencing Center for Infectious Disease"/>
            <person name="Wu L."/>
            <person name="Ma J."/>
        </authorList>
    </citation>
    <scope>NUCLEOTIDE SEQUENCE [LARGE SCALE GENOMIC DNA]</scope>
    <source>
        <strain evidence="2">CCUG 53270</strain>
    </source>
</reference>
<organism evidence="1 2">
    <name type="scientific">Paenibacillus vulneris</name>
    <dbReference type="NCBI Taxonomy" id="1133364"/>
    <lineage>
        <taxon>Bacteria</taxon>
        <taxon>Bacillati</taxon>
        <taxon>Bacillota</taxon>
        <taxon>Bacilli</taxon>
        <taxon>Bacillales</taxon>
        <taxon>Paenibacillaceae</taxon>
        <taxon>Paenibacillus</taxon>
    </lineage>
</organism>
<sequence length="66" mass="7610">MMPKKVLRSQSAHYPFQVLLNKTKVLTREGRGTVVDKQTEWIYVKLDKNGTVIKTSIYLTELIETA</sequence>
<name>A0ABW3UPP4_9BACL</name>
<proteinExistence type="predicted"/>
<dbReference type="RefSeq" id="WP_144027821.1">
    <property type="nucleotide sequence ID" value="NZ_BAABJG010000018.1"/>
</dbReference>
<keyword evidence="2" id="KW-1185">Reference proteome</keyword>
<gene>
    <name evidence="1" type="ORF">ACFQ4B_19335</name>
</gene>
<protein>
    <submittedName>
        <fullName evidence="1">Uncharacterized protein</fullName>
    </submittedName>
</protein>
<evidence type="ECO:0000313" key="1">
    <source>
        <dbReference type="EMBL" id="MFD1222279.1"/>
    </source>
</evidence>
<dbReference type="EMBL" id="JBHTLU010000023">
    <property type="protein sequence ID" value="MFD1222279.1"/>
    <property type="molecule type" value="Genomic_DNA"/>
</dbReference>
<evidence type="ECO:0000313" key="2">
    <source>
        <dbReference type="Proteomes" id="UP001597180"/>
    </source>
</evidence>
<comment type="caution">
    <text evidence="1">The sequence shown here is derived from an EMBL/GenBank/DDBJ whole genome shotgun (WGS) entry which is preliminary data.</text>
</comment>